<accession>A0ABY4EU69</accession>
<proteinExistence type="predicted"/>
<protein>
    <submittedName>
        <fullName evidence="3">Sporulation protein YqfD</fullName>
    </submittedName>
</protein>
<dbReference type="Proteomes" id="UP000831782">
    <property type="component" value="Chromosome"/>
</dbReference>
<evidence type="ECO:0000313" key="3">
    <source>
        <dbReference type="EMBL" id="UOQ47412.1"/>
    </source>
</evidence>
<name>A0ABY4EU69_9BACI</name>
<feature type="coiled-coil region" evidence="1">
    <location>
        <begin position="336"/>
        <end position="370"/>
    </location>
</feature>
<keyword evidence="1" id="KW-0175">Coiled coil</keyword>
<evidence type="ECO:0000256" key="2">
    <source>
        <dbReference type="SAM" id="Phobius"/>
    </source>
</evidence>
<dbReference type="RefSeq" id="WP_244716517.1">
    <property type="nucleotide sequence ID" value="NZ_CP095072.1"/>
</dbReference>
<feature type="transmembrane region" description="Helical" evidence="2">
    <location>
        <begin position="91"/>
        <end position="110"/>
    </location>
</feature>
<evidence type="ECO:0000313" key="4">
    <source>
        <dbReference type="Proteomes" id="UP000831782"/>
    </source>
</evidence>
<keyword evidence="2" id="KW-0812">Transmembrane</keyword>
<dbReference type="EMBL" id="CP095072">
    <property type="protein sequence ID" value="UOQ47412.1"/>
    <property type="molecule type" value="Genomic_DNA"/>
</dbReference>
<sequence>MFFHRKNWLAGYITIEIKGQYPEHFFDMCARYDIPSWDIQKKDSTTSTGKIKLSDLPKLRAVRRKSIYKIYFKDRMGLPFFLRQLVYQKPFLISIAIALSVIFLLSNVVWKIDVVGLDEELERKVKIQMEEYGLERGSLQWNVDSPGTLQQRLLADVPELLWIGVKKNGSAYHLEGVEKTTVEKKEEEAVGHLVAAKEGVIVDLYVKKGQPLVQPNDVVYQGDTLVSAFLNESEDEDEDDEPNKSNPVAADGEVIAEVWYKSEVTVPLNNEYAVLNGISEKKHYVHMYNYLIPIWNFKKPEFKDYQMDVEQKEFYFLKWKLPITYVEQTIYQKEVKKEQLTEKKAKEIALEQARRELRSQISQEAEIKEEKVLHETVENGKVKLTLYFTVLEDIAKKQPLSQGD</sequence>
<organism evidence="3 4">
    <name type="scientific">Gracilibacillus caseinilyticus</name>
    <dbReference type="NCBI Taxonomy" id="2932256"/>
    <lineage>
        <taxon>Bacteria</taxon>
        <taxon>Bacillati</taxon>
        <taxon>Bacillota</taxon>
        <taxon>Bacilli</taxon>
        <taxon>Bacillales</taxon>
        <taxon>Bacillaceae</taxon>
        <taxon>Gracilibacillus</taxon>
    </lineage>
</organism>
<dbReference type="PIRSF" id="PIRSF029895">
    <property type="entry name" value="SpoIV"/>
    <property type="match status" value="1"/>
</dbReference>
<keyword evidence="2" id="KW-0472">Membrane</keyword>
<keyword evidence="4" id="KW-1185">Reference proteome</keyword>
<keyword evidence="2" id="KW-1133">Transmembrane helix</keyword>
<dbReference type="Pfam" id="PF06898">
    <property type="entry name" value="YqfD"/>
    <property type="match status" value="1"/>
</dbReference>
<evidence type="ECO:0000256" key="1">
    <source>
        <dbReference type="SAM" id="Coils"/>
    </source>
</evidence>
<dbReference type="NCBIfam" id="TIGR02876">
    <property type="entry name" value="spore_yqfD"/>
    <property type="match status" value="1"/>
</dbReference>
<dbReference type="InterPro" id="IPR010690">
    <property type="entry name" value="YqfD"/>
</dbReference>
<reference evidence="3 4" key="1">
    <citation type="submission" date="2022-04" db="EMBL/GenBank/DDBJ databases">
        <title>Gracilibacillus sp. isolated from saltern.</title>
        <authorList>
            <person name="Won M."/>
            <person name="Lee C.-M."/>
            <person name="Woen H.-Y."/>
            <person name="Kwon S.-W."/>
        </authorList>
    </citation>
    <scope>NUCLEOTIDE SEQUENCE [LARGE SCALE GENOMIC DNA]</scope>
    <source>
        <strain evidence="3 4">SSWR10-1</strain>
    </source>
</reference>
<gene>
    <name evidence="3" type="primary">yqfD</name>
    <name evidence="3" type="ORF">MUN88_15235</name>
</gene>